<sequence>MHATKPPTQSAPDFSLDEVEDGLLLLDAGRRVVWVNRAFRRLLSLPDKRDLSGADGMALVRTHIAPLIADQEAAGQLLTALRAGTALCGLECRIDPARRVVCSIRVPGGGTVALLISDITARKESEEKYRRLEQERSHYRELFDLAPDGYFACDPRGTILDVNQAGALLLGRERESLIGTSCWSYVAPECGEACRDLVAQLSSGPSEPLRGIEVWVRPAAGKPIPVSLSATAVLDDRGGLTEIRWLARDITRRKRADAERERLLVENQSLAADLAEERDILRTVMEYTDVHLAYLDAGFRFVRVNTAYAEGAGYAKEELLGRKHFDLFPNPENQAIFQRVRDTGEAFRVYAKPFAYVDQPERGTTYWDWSLVPVKDARGDVQGLVFSLADVTERVRAAEEVSIRNRRLAVLNAVITASASAFTLDELLDNTLDAVLDNLGCDVGSIYMLEGGDRMQAVLRCHRGVSEFALMQNRTLNVSHWPYNRVFVAGQPWFVEETEEAGTRDRDVLADFGVASLAFIPLVAESSVVGALVLGSTAARKTSQEGRRLLEAVGRELGAGVLRGMLYSRLEAANREANLYLDILTHDIRNADNVANIYADLLIDELEGEPARHARKLKAGIKKSIEITANVATIRKIRERRAGPVPVDLDRVIRQENAHFPDARITYDGPRVTVLADDLLPEIFTNLIGNAVKHGGPDVGIGITVEDAEEEGMVQVTVADTGPGIPDDAKEAMFSRFEEGETRGSGQGLGLRICWMLVARYGGRIRVEDRVPGHPEEGAAFRFTLREARGGDPPEQRA</sequence>
<dbReference type="InterPro" id="IPR029016">
    <property type="entry name" value="GAF-like_dom_sf"/>
</dbReference>
<keyword evidence="3" id="KW-0597">Phosphoprotein</keyword>
<dbReference type="SMART" id="SM00387">
    <property type="entry name" value="HATPase_c"/>
    <property type="match status" value="1"/>
</dbReference>
<dbReference type="RefSeq" id="WP_250987765.1">
    <property type="nucleotide sequence ID" value="NZ_QFDM01000002.1"/>
</dbReference>
<dbReference type="PROSITE" id="PS50109">
    <property type="entry name" value="HIS_KIN"/>
    <property type="match status" value="1"/>
</dbReference>
<dbReference type="InterPro" id="IPR013656">
    <property type="entry name" value="PAS_4"/>
</dbReference>
<comment type="catalytic activity">
    <reaction evidence="1">
        <text>ATP + protein L-histidine = ADP + protein N-phospho-L-histidine.</text>
        <dbReference type="EC" id="2.7.13.3"/>
    </reaction>
</comment>
<evidence type="ECO:0000259" key="7">
    <source>
        <dbReference type="PROSITE" id="PS50112"/>
    </source>
</evidence>
<evidence type="ECO:0000256" key="4">
    <source>
        <dbReference type="ARBA" id="ARBA00022679"/>
    </source>
</evidence>
<dbReference type="PROSITE" id="PS50113">
    <property type="entry name" value="PAC"/>
    <property type="match status" value="2"/>
</dbReference>
<dbReference type="NCBIfam" id="TIGR00229">
    <property type="entry name" value="sensory_box"/>
    <property type="match status" value="2"/>
</dbReference>
<evidence type="ECO:0000313" key="9">
    <source>
        <dbReference type="EMBL" id="MCM2466518.1"/>
    </source>
</evidence>
<organism evidence="9 10">
    <name type="scientific">Methanoculleus oceani</name>
    <dbReference type="NCBI Taxonomy" id="2184756"/>
    <lineage>
        <taxon>Archaea</taxon>
        <taxon>Methanobacteriati</taxon>
        <taxon>Methanobacteriota</taxon>
        <taxon>Stenosarchaea group</taxon>
        <taxon>Methanomicrobia</taxon>
        <taxon>Methanomicrobiales</taxon>
        <taxon>Methanomicrobiaceae</taxon>
        <taxon>Methanoculleus</taxon>
    </lineage>
</organism>
<dbReference type="InterPro" id="IPR003018">
    <property type="entry name" value="GAF"/>
</dbReference>
<dbReference type="Pfam" id="PF02518">
    <property type="entry name" value="HATPase_c"/>
    <property type="match status" value="1"/>
</dbReference>
<dbReference type="PROSITE" id="PS50112">
    <property type="entry name" value="PAS"/>
    <property type="match status" value="2"/>
</dbReference>
<dbReference type="EC" id="2.7.13.3" evidence="2"/>
<reference evidence="9 10" key="1">
    <citation type="submission" date="2018-05" db="EMBL/GenBank/DDBJ databases">
        <title>Isolation and characterization of genus Methanoculleus species and their viruses from deep sea marine sediment offshore southwestern Taiwan.</title>
        <authorList>
            <person name="Wei W.-H."/>
            <person name="Chen W.-C."/>
            <person name="Lai M.-C."/>
            <person name="Chen S.-C."/>
        </authorList>
    </citation>
    <scope>NUCLEOTIDE SEQUENCE [LARGE SCALE GENOMIC DNA]</scope>
    <source>
        <strain evidence="9 10">CWC-02</strain>
    </source>
</reference>
<dbReference type="SUPFAM" id="SSF55874">
    <property type="entry name" value="ATPase domain of HSP90 chaperone/DNA topoisomerase II/histidine kinase"/>
    <property type="match status" value="1"/>
</dbReference>
<dbReference type="InterPro" id="IPR052162">
    <property type="entry name" value="Sensor_kinase/Photoreceptor"/>
</dbReference>
<dbReference type="InterPro" id="IPR003594">
    <property type="entry name" value="HATPase_dom"/>
</dbReference>
<dbReference type="InterPro" id="IPR036890">
    <property type="entry name" value="HATPase_C_sf"/>
</dbReference>
<dbReference type="InterPro" id="IPR005467">
    <property type="entry name" value="His_kinase_dom"/>
</dbReference>
<dbReference type="PRINTS" id="PR00344">
    <property type="entry name" value="BCTRLSENSOR"/>
</dbReference>
<dbReference type="Pfam" id="PF12860">
    <property type="entry name" value="PAS_7"/>
    <property type="match status" value="1"/>
</dbReference>
<dbReference type="SMART" id="SM00065">
    <property type="entry name" value="GAF"/>
    <property type="match status" value="1"/>
</dbReference>
<dbReference type="AlphaFoldDB" id="A0ABD4TCT9"/>
<keyword evidence="10" id="KW-1185">Reference proteome</keyword>
<comment type="caution">
    <text evidence="9">The sequence shown here is derived from an EMBL/GenBank/DDBJ whole genome shotgun (WGS) entry which is preliminary data.</text>
</comment>
<evidence type="ECO:0000259" key="8">
    <source>
        <dbReference type="PROSITE" id="PS50113"/>
    </source>
</evidence>
<feature type="domain" description="PAS" evidence="7">
    <location>
        <begin position="277"/>
        <end position="339"/>
    </location>
</feature>
<evidence type="ECO:0000256" key="1">
    <source>
        <dbReference type="ARBA" id="ARBA00000085"/>
    </source>
</evidence>
<dbReference type="SUPFAM" id="SSF55781">
    <property type="entry name" value="GAF domain-like"/>
    <property type="match status" value="1"/>
</dbReference>
<protein>
    <recommendedName>
        <fullName evidence="2">histidine kinase</fullName>
        <ecNumber evidence="2">2.7.13.3</ecNumber>
    </recommendedName>
</protein>
<dbReference type="Proteomes" id="UP001523230">
    <property type="component" value="Unassembled WGS sequence"/>
</dbReference>
<dbReference type="InterPro" id="IPR004358">
    <property type="entry name" value="Sig_transdc_His_kin-like_C"/>
</dbReference>
<dbReference type="Gene3D" id="3.30.450.40">
    <property type="match status" value="1"/>
</dbReference>
<dbReference type="InterPro" id="IPR000014">
    <property type="entry name" value="PAS"/>
</dbReference>
<dbReference type="GO" id="GO:0004673">
    <property type="term" value="F:protein histidine kinase activity"/>
    <property type="evidence" value="ECO:0007669"/>
    <property type="project" value="UniProtKB-EC"/>
</dbReference>
<dbReference type="InterPro" id="IPR000700">
    <property type="entry name" value="PAS-assoc_C"/>
</dbReference>
<feature type="domain" description="PAC" evidence="8">
    <location>
        <begin position="350"/>
        <end position="403"/>
    </location>
</feature>
<dbReference type="PANTHER" id="PTHR43304:SF1">
    <property type="entry name" value="PAC DOMAIN-CONTAINING PROTEIN"/>
    <property type="match status" value="1"/>
</dbReference>
<dbReference type="Gene3D" id="3.30.565.10">
    <property type="entry name" value="Histidine kinase-like ATPase, C-terminal domain"/>
    <property type="match status" value="1"/>
</dbReference>
<feature type="domain" description="PAS" evidence="7">
    <location>
        <begin position="135"/>
        <end position="189"/>
    </location>
</feature>
<dbReference type="Gene3D" id="3.30.450.20">
    <property type="entry name" value="PAS domain"/>
    <property type="match status" value="3"/>
</dbReference>
<proteinExistence type="predicted"/>
<evidence type="ECO:0000256" key="3">
    <source>
        <dbReference type="ARBA" id="ARBA00022553"/>
    </source>
</evidence>
<evidence type="ECO:0000313" key="10">
    <source>
        <dbReference type="Proteomes" id="UP001523230"/>
    </source>
</evidence>
<dbReference type="CDD" id="cd00130">
    <property type="entry name" value="PAS"/>
    <property type="match status" value="2"/>
</dbReference>
<keyword evidence="4" id="KW-0808">Transferase</keyword>
<dbReference type="EMBL" id="QFDM01000002">
    <property type="protein sequence ID" value="MCM2466518.1"/>
    <property type="molecule type" value="Genomic_DNA"/>
</dbReference>
<dbReference type="Pfam" id="PF08448">
    <property type="entry name" value="PAS_4"/>
    <property type="match status" value="2"/>
</dbReference>
<evidence type="ECO:0000256" key="5">
    <source>
        <dbReference type="ARBA" id="ARBA00022777"/>
    </source>
</evidence>
<accession>A0ABD4TCT9</accession>
<evidence type="ECO:0000259" key="6">
    <source>
        <dbReference type="PROSITE" id="PS50109"/>
    </source>
</evidence>
<dbReference type="SUPFAM" id="SSF55785">
    <property type="entry name" value="PYP-like sensor domain (PAS domain)"/>
    <property type="match status" value="3"/>
</dbReference>
<dbReference type="SMART" id="SM00091">
    <property type="entry name" value="PAS"/>
    <property type="match status" value="3"/>
</dbReference>
<gene>
    <name evidence="9" type="ORF">DIC75_09415</name>
</gene>
<dbReference type="PANTHER" id="PTHR43304">
    <property type="entry name" value="PHYTOCHROME-LIKE PROTEIN CPH1"/>
    <property type="match status" value="1"/>
</dbReference>
<evidence type="ECO:0000256" key="2">
    <source>
        <dbReference type="ARBA" id="ARBA00012438"/>
    </source>
</evidence>
<feature type="domain" description="Histidine kinase" evidence="6">
    <location>
        <begin position="583"/>
        <end position="789"/>
    </location>
</feature>
<dbReference type="InterPro" id="IPR035965">
    <property type="entry name" value="PAS-like_dom_sf"/>
</dbReference>
<keyword evidence="5 9" id="KW-0418">Kinase</keyword>
<dbReference type="Pfam" id="PF13185">
    <property type="entry name" value="GAF_2"/>
    <property type="match status" value="1"/>
</dbReference>
<name>A0ABD4TCT9_9EURY</name>
<feature type="domain" description="PAC" evidence="8">
    <location>
        <begin position="210"/>
        <end position="262"/>
    </location>
</feature>